<dbReference type="AlphaFoldDB" id="A0A7X9RVQ1"/>
<gene>
    <name evidence="3" type="ORF">HHU12_16415</name>
</gene>
<comment type="caution">
    <text evidence="3">The sequence shown here is derived from an EMBL/GenBank/DDBJ whole genome shotgun (WGS) entry which is preliminary data.</text>
</comment>
<dbReference type="RefSeq" id="WP_169657835.1">
    <property type="nucleotide sequence ID" value="NZ_JABANE010000044.1"/>
</dbReference>
<keyword evidence="4" id="KW-1185">Reference proteome</keyword>
<dbReference type="EMBL" id="JABANE010000044">
    <property type="protein sequence ID" value="NME69563.1"/>
    <property type="molecule type" value="Genomic_DNA"/>
</dbReference>
<dbReference type="InterPro" id="IPR053148">
    <property type="entry name" value="PD-DEXK-like_domain"/>
</dbReference>
<protein>
    <submittedName>
        <fullName evidence="3">DUF1016 domain-containing protein</fullName>
    </submittedName>
</protein>
<feature type="domain" description="YhcG N-terminal" evidence="2">
    <location>
        <begin position="17"/>
        <end position="152"/>
    </location>
</feature>
<accession>A0A7X9RVQ1</accession>
<evidence type="ECO:0000259" key="1">
    <source>
        <dbReference type="Pfam" id="PF06250"/>
    </source>
</evidence>
<dbReference type="InterPro" id="IPR041527">
    <property type="entry name" value="YhcG_N"/>
</dbReference>
<dbReference type="InterPro" id="IPR009362">
    <property type="entry name" value="YhcG_C"/>
</dbReference>
<dbReference type="PANTHER" id="PTHR30547">
    <property type="entry name" value="UNCHARACTERIZED PROTEIN YHCG-RELATED"/>
    <property type="match status" value="1"/>
</dbReference>
<evidence type="ECO:0000313" key="3">
    <source>
        <dbReference type="EMBL" id="NME69563.1"/>
    </source>
</evidence>
<dbReference type="Pfam" id="PF17761">
    <property type="entry name" value="DUF1016_N"/>
    <property type="match status" value="1"/>
</dbReference>
<dbReference type="InterPro" id="IPR011856">
    <property type="entry name" value="tRNA_endonuc-like_dom_sf"/>
</dbReference>
<dbReference type="Proteomes" id="UP000576082">
    <property type="component" value="Unassembled WGS sequence"/>
</dbReference>
<evidence type="ECO:0000313" key="4">
    <source>
        <dbReference type="Proteomes" id="UP000576082"/>
    </source>
</evidence>
<dbReference type="Pfam" id="PF06250">
    <property type="entry name" value="YhcG_C"/>
    <property type="match status" value="1"/>
</dbReference>
<proteinExistence type="predicted"/>
<feature type="domain" description="YhcG PDDEXK nuclease" evidence="1">
    <location>
        <begin position="176"/>
        <end position="327"/>
    </location>
</feature>
<name>A0A7X9RVQ1_9BACT</name>
<sequence length="341" mass="40479">MDKEIFLEQSYRNFFKEVKKKIYHSQHNALKAVNKELIQLYWEIGKSIIDKQKEYGWGKSVIQNLSHDLQKEFPGLKGFSSQNLWYMRHFYLEYKDNKKLQPLVGEISWSKHIVIFSKCKDDQEREFYIKMTNKYGWTKNILINQIEGNAFKNFLTDQTNFDKTLEEKYKHQAKLAVKDKYTFDFLEISEDYSERELELGLIRNVRKFLMEMGGDFAFMGNQYRLQVGEEEFFIDMLLYHRRLKSLIAIELKTGKFKPEYAGKMQFYLTALNETVKVEDENPSIGIIICKSKDRTTVEFALKDMNSPMGIATYHLQENLPKEMEGLLPSSEEIAKRLELFL</sequence>
<dbReference type="PANTHER" id="PTHR30547:SF0">
    <property type="entry name" value="BLR8175 PROTEIN"/>
    <property type="match status" value="1"/>
</dbReference>
<dbReference type="GO" id="GO:0003676">
    <property type="term" value="F:nucleic acid binding"/>
    <property type="evidence" value="ECO:0007669"/>
    <property type="project" value="InterPro"/>
</dbReference>
<evidence type="ECO:0000259" key="2">
    <source>
        <dbReference type="Pfam" id="PF17761"/>
    </source>
</evidence>
<organism evidence="3 4">
    <name type="scientific">Flammeovirga aprica JL-4</name>
    <dbReference type="NCBI Taxonomy" id="694437"/>
    <lineage>
        <taxon>Bacteria</taxon>
        <taxon>Pseudomonadati</taxon>
        <taxon>Bacteroidota</taxon>
        <taxon>Cytophagia</taxon>
        <taxon>Cytophagales</taxon>
        <taxon>Flammeovirgaceae</taxon>
        <taxon>Flammeovirga</taxon>
    </lineage>
</organism>
<reference evidence="3 4" key="1">
    <citation type="submission" date="2020-04" db="EMBL/GenBank/DDBJ databases">
        <title>Flammeovirga sp. SR4, a novel species isolated from seawater.</title>
        <authorList>
            <person name="Wang X."/>
        </authorList>
    </citation>
    <scope>NUCLEOTIDE SEQUENCE [LARGE SCALE GENOMIC DNA]</scope>
    <source>
        <strain evidence="3 4">ATCC 23126</strain>
    </source>
</reference>
<dbReference type="Gene3D" id="3.40.1350.10">
    <property type="match status" value="1"/>
</dbReference>